<name>A0A384J5H4_BOTFB</name>
<evidence type="ECO:0000259" key="1">
    <source>
        <dbReference type="Pfam" id="PF01370"/>
    </source>
</evidence>
<keyword evidence="3" id="KW-1185">Reference proteome</keyword>
<evidence type="ECO:0000313" key="2">
    <source>
        <dbReference type="EMBL" id="ATZ45888.1"/>
    </source>
</evidence>
<sequence length="347" mass="38127">MSSYKILLIGATGYVGGSILTQTLLSIPNVLAKHSISVLIRGEEKVPVFEKMGVKPILFNSLEETEFLRKIASGHDIIIYSASGYDTAAAKALVAGLGDRKKQSGKEVHYIHTTGASSLSDQPTSGKYLEDRIFSDKEDIFAYEKFRQTKQVYPARTTDIGVIETGLKLGVQTHLMMPPTIYGVGSGKFNTLSIQFPMLIRASLKAGQALVIGDGKGVWSYVHIDDLAKLYIILLQKILDGEKVPMGEQILFAETGTFSWIDASQAIADALYTLGAIKTVDVKQVPLEDAASQLFEGDLLLTELAFSSNSRTKADLARELGWKPMKTEQDFKNHFLQEAKLIFEVKN</sequence>
<dbReference type="InterPro" id="IPR001509">
    <property type="entry name" value="Epimerase_deHydtase"/>
</dbReference>
<dbReference type="VEuPathDB" id="FungiDB:Bcin01g05870"/>
<dbReference type="KEGG" id="bfu:BCIN_01g05870"/>
<dbReference type="InterPro" id="IPR051783">
    <property type="entry name" value="NAD(P)-dependent_oxidoreduct"/>
</dbReference>
<dbReference type="InterPro" id="IPR036291">
    <property type="entry name" value="NAD(P)-bd_dom_sf"/>
</dbReference>
<reference evidence="2 3" key="2">
    <citation type="journal article" date="2012" name="Eukaryot. Cell">
        <title>Genome update of Botrytis cinerea strains B05.10 and T4.</title>
        <authorList>
            <person name="Staats M."/>
            <person name="van Kan J.A."/>
        </authorList>
    </citation>
    <scope>NUCLEOTIDE SEQUENCE [LARGE SCALE GENOMIC DNA]</scope>
    <source>
        <strain evidence="2 3">B05.10</strain>
    </source>
</reference>
<evidence type="ECO:0000313" key="3">
    <source>
        <dbReference type="Proteomes" id="UP000001798"/>
    </source>
</evidence>
<dbReference type="Pfam" id="PF01370">
    <property type="entry name" value="Epimerase"/>
    <property type="match status" value="1"/>
</dbReference>
<dbReference type="Gene3D" id="3.90.25.10">
    <property type="entry name" value="UDP-galactose 4-epimerase, domain 1"/>
    <property type="match status" value="1"/>
</dbReference>
<dbReference type="OrthoDB" id="10262413at2759"/>
<dbReference type="EMBL" id="CP009805">
    <property type="protein sequence ID" value="ATZ45888.1"/>
    <property type="molecule type" value="Genomic_DNA"/>
</dbReference>
<dbReference type="RefSeq" id="XP_001561342.1">
    <property type="nucleotide sequence ID" value="XM_001561292.2"/>
</dbReference>
<feature type="domain" description="NAD-dependent epimerase/dehydratase" evidence="1">
    <location>
        <begin position="6"/>
        <end position="242"/>
    </location>
</feature>
<dbReference type="GO" id="GO:0005737">
    <property type="term" value="C:cytoplasm"/>
    <property type="evidence" value="ECO:0007669"/>
    <property type="project" value="TreeGrafter"/>
</dbReference>
<dbReference type="AlphaFoldDB" id="A0A384J5H4"/>
<reference evidence="2 3" key="1">
    <citation type="journal article" date="2011" name="PLoS Genet.">
        <title>Genomic analysis of the necrotrophic fungal pathogens Sclerotinia sclerotiorum and Botrytis cinerea.</title>
        <authorList>
            <person name="Amselem J."/>
            <person name="Cuomo C.A."/>
            <person name="van Kan J.A."/>
            <person name="Viaud M."/>
            <person name="Benito E.P."/>
            <person name="Couloux A."/>
            <person name="Coutinho P.M."/>
            <person name="de Vries R.P."/>
            <person name="Dyer P.S."/>
            <person name="Fillinger S."/>
            <person name="Fournier E."/>
            <person name="Gout L."/>
            <person name="Hahn M."/>
            <person name="Kohn L."/>
            <person name="Lapalu N."/>
            <person name="Plummer K.M."/>
            <person name="Pradier J.M."/>
            <person name="Quevillon E."/>
            <person name="Sharon A."/>
            <person name="Simon A."/>
            <person name="ten Have A."/>
            <person name="Tudzynski B."/>
            <person name="Tudzynski P."/>
            <person name="Wincker P."/>
            <person name="Andrew M."/>
            <person name="Anthouard V."/>
            <person name="Beever R.E."/>
            <person name="Beffa R."/>
            <person name="Benoit I."/>
            <person name="Bouzid O."/>
            <person name="Brault B."/>
            <person name="Chen Z."/>
            <person name="Choquer M."/>
            <person name="Collemare J."/>
            <person name="Cotton P."/>
            <person name="Danchin E.G."/>
            <person name="Da Silva C."/>
            <person name="Gautier A."/>
            <person name="Giraud C."/>
            <person name="Giraud T."/>
            <person name="Gonzalez C."/>
            <person name="Grossetete S."/>
            <person name="Guldener U."/>
            <person name="Henrissat B."/>
            <person name="Howlett B.J."/>
            <person name="Kodira C."/>
            <person name="Kretschmer M."/>
            <person name="Lappartient A."/>
            <person name="Leroch M."/>
            <person name="Levis C."/>
            <person name="Mauceli E."/>
            <person name="Neuveglise C."/>
            <person name="Oeser B."/>
            <person name="Pearson M."/>
            <person name="Poulain J."/>
            <person name="Poussereau N."/>
            <person name="Quesneville H."/>
            <person name="Rascle C."/>
            <person name="Schumacher J."/>
            <person name="Segurens B."/>
            <person name="Sexton A."/>
            <person name="Silva E."/>
            <person name="Sirven C."/>
            <person name="Soanes D.M."/>
            <person name="Talbot N.J."/>
            <person name="Templeton M."/>
            <person name="Yandava C."/>
            <person name="Yarden O."/>
            <person name="Zeng Q."/>
            <person name="Rollins J.A."/>
            <person name="Lebrun M.H."/>
            <person name="Dickman M."/>
        </authorList>
    </citation>
    <scope>NUCLEOTIDE SEQUENCE [LARGE SCALE GENOMIC DNA]</scope>
    <source>
        <strain evidence="2 3">B05.10</strain>
    </source>
</reference>
<dbReference type="SUPFAM" id="SSF51735">
    <property type="entry name" value="NAD(P)-binding Rossmann-fold domains"/>
    <property type="match status" value="1"/>
</dbReference>
<accession>A0A384J5H4</accession>
<reference evidence="2 3" key="3">
    <citation type="journal article" date="2017" name="Mol. Plant Pathol.">
        <title>A gapless genome sequence of the fungus Botrytis cinerea.</title>
        <authorList>
            <person name="Van Kan J.A."/>
            <person name="Stassen J.H."/>
            <person name="Mosbach A."/>
            <person name="Van Der Lee T.A."/>
            <person name="Faino L."/>
            <person name="Farmer A.D."/>
            <person name="Papasotiriou D.G."/>
            <person name="Zhou S."/>
            <person name="Seidl M.F."/>
            <person name="Cottam E."/>
            <person name="Edel D."/>
            <person name="Hahn M."/>
            <person name="Schwartz D.C."/>
            <person name="Dietrich R.A."/>
            <person name="Widdison S."/>
            <person name="Scalliet G."/>
        </authorList>
    </citation>
    <scope>NUCLEOTIDE SEQUENCE [LARGE SCALE GENOMIC DNA]</scope>
    <source>
        <strain evidence="2 3">B05.10</strain>
    </source>
</reference>
<dbReference type="PANTHER" id="PTHR48079:SF6">
    <property type="entry name" value="NAD(P)-BINDING DOMAIN-CONTAINING PROTEIN-RELATED"/>
    <property type="match status" value="1"/>
</dbReference>
<dbReference type="PANTHER" id="PTHR48079">
    <property type="entry name" value="PROTEIN YEEZ"/>
    <property type="match status" value="1"/>
</dbReference>
<proteinExistence type="predicted"/>
<dbReference type="OMA" id="VHYIHNS"/>
<protein>
    <recommendedName>
        <fullName evidence="1">NAD-dependent epimerase/dehydratase domain-containing protein</fullName>
    </recommendedName>
</protein>
<gene>
    <name evidence="2" type="ORF">BCIN_01g05870</name>
</gene>
<dbReference type="GeneID" id="5441990"/>
<organism evidence="2 3">
    <name type="scientific">Botryotinia fuckeliana (strain B05.10)</name>
    <name type="common">Noble rot fungus</name>
    <name type="synonym">Botrytis cinerea</name>
    <dbReference type="NCBI Taxonomy" id="332648"/>
    <lineage>
        <taxon>Eukaryota</taxon>
        <taxon>Fungi</taxon>
        <taxon>Dikarya</taxon>
        <taxon>Ascomycota</taxon>
        <taxon>Pezizomycotina</taxon>
        <taxon>Leotiomycetes</taxon>
        <taxon>Helotiales</taxon>
        <taxon>Sclerotiniaceae</taxon>
        <taxon>Botrytis</taxon>
    </lineage>
</organism>
<dbReference type="Gene3D" id="3.40.50.720">
    <property type="entry name" value="NAD(P)-binding Rossmann-like Domain"/>
    <property type="match status" value="2"/>
</dbReference>
<dbReference type="GO" id="GO:0004029">
    <property type="term" value="F:aldehyde dehydrogenase (NAD+) activity"/>
    <property type="evidence" value="ECO:0007669"/>
    <property type="project" value="TreeGrafter"/>
</dbReference>
<dbReference type="Proteomes" id="UP000001798">
    <property type="component" value="Chromosome 1"/>
</dbReference>